<feature type="domain" description="Glycosyl transferase family 1" evidence="1">
    <location>
        <begin position="189"/>
        <end position="346"/>
    </location>
</feature>
<dbReference type="OrthoDB" id="9787617at2"/>
<dbReference type="PANTHER" id="PTHR45947">
    <property type="entry name" value="SULFOQUINOVOSYL TRANSFERASE SQD2"/>
    <property type="match status" value="1"/>
</dbReference>
<dbReference type="AlphaFoldDB" id="A0A1L8R424"/>
<dbReference type="Proteomes" id="UP000182835">
    <property type="component" value="Unassembled WGS sequence"/>
</dbReference>
<organism evidence="2 3">
    <name type="scientific">Enterococcus canintestini</name>
    <dbReference type="NCBI Taxonomy" id="317010"/>
    <lineage>
        <taxon>Bacteria</taxon>
        <taxon>Bacillati</taxon>
        <taxon>Bacillota</taxon>
        <taxon>Bacilli</taxon>
        <taxon>Lactobacillales</taxon>
        <taxon>Enterococcaceae</taxon>
        <taxon>Enterococcus</taxon>
    </lineage>
</organism>
<dbReference type="RefSeq" id="WP_071865352.1">
    <property type="nucleotide sequence ID" value="NZ_JBHLVQ010000008.1"/>
</dbReference>
<dbReference type="Pfam" id="PF00534">
    <property type="entry name" value="Glycos_transf_1"/>
    <property type="match status" value="1"/>
</dbReference>
<dbReference type="PANTHER" id="PTHR45947:SF3">
    <property type="entry name" value="SULFOQUINOVOSYL TRANSFERASE SQD2"/>
    <property type="match status" value="1"/>
</dbReference>
<dbReference type="InterPro" id="IPR001296">
    <property type="entry name" value="Glyco_trans_1"/>
</dbReference>
<dbReference type="GO" id="GO:0016757">
    <property type="term" value="F:glycosyltransferase activity"/>
    <property type="evidence" value="ECO:0007669"/>
    <property type="project" value="InterPro"/>
</dbReference>
<dbReference type="InterPro" id="IPR050194">
    <property type="entry name" value="Glycosyltransferase_grp1"/>
</dbReference>
<accession>A0A1L8R424</accession>
<evidence type="ECO:0000259" key="1">
    <source>
        <dbReference type="Pfam" id="PF00534"/>
    </source>
</evidence>
<name>A0A1L8R424_9ENTE</name>
<evidence type="ECO:0000313" key="3">
    <source>
        <dbReference type="Proteomes" id="UP000182835"/>
    </source>
</evidence>
<proteinExistence type="predicted"/>
<evidence type="ECO:0000313" key="2">
    <source>
        <dbReference type="EMBL" id="OJG14501.1"/>
    </source>
</evidence>
<sequence length="366" mass="42463">MKKILFILNKYEIGGLEKVNMTIASSLGKEFSTTVYFQKSSENFSAVDKTIRFIIGKNNKVHFFKNPVLFMKAILTRKIQDKKNLIFNKVKSEIDFTNYDVVILNSEDILYASYIQQINPEVKIIWWVHNEYDIIMNRRLGDATNEVRNNLKFVDTVVTLTEFDKREFEDLHKNVVTIKNPLTINQGKVLSSLDSRVISFTSRLVFEQKGLDLLVQIAKKIEPGWKISVAGDGPDRQMFLQLIEKEKISDKFIFEGMLDKEALRLHYLNSSLFISTSRWEGFGLVITEAMSCGLPIISFDNKGPREILANGEFGILIEKYNIYDFVEKINYLISSKEYRRELANKSLERVKEYSLTKVTEEWKGIL</sequence>
<comment type="caution">
    <text evidence="2">The sequence shown here is derived from an EMBL/GenBank/DDBJ whole genome shotgun (WGS) entry which is preliminary data.</text>
</comment>
<dbReference type="EMBL" id="JXKG01000017">
    <property type="protein sequence ID" value="OJG14501.1"/>
    <property type="molecule type" value="Genomic_DNA"/>
</dbReference>
<reference evidence="2 3" key="1">
    <citation type="submission" date="2014-12" db="EMBL/GenBank/DDBJ databases">
        <title>Draft genome sequences of 29 type strains of Enterococci.</title>
        <authorList>
            <person name="Zhong Z."/>
            <person name="Sun Z."/>
            <person name="Liu W."/>
            <person name="Zhang W."/>
            <person name="Zhang H."/>
        </authorList>
    </citation>
    <scope>NUCLEOTIDE SEQUENCE [LARGE SCALE GENOMIC DNA]</scope>
    <source>
        <strain evidence="2 3">DSM 21207</strain>
    </source>
</reference>
<dbReference type="SUPFAM" id="SSF53756">
    <property type="entry name" value="UDP-Glycosyltransferase/glycogen phosphorylase"/>
    <property type="match status" value="1"/>
</dbReference>
<protein>
    <recommendedName>
        <fullName evidence="1">Glycosyl transferase family 1 domain-containing protein</fullName>
    </recommendedName>
</protein>
<dbReference type="STRING" id="317010.RU96_GL000831"/>
<gene>
    <name evidence="2" type="ORF">RU96_GL000831</name>
</gene>
<dbReference type="Gene3D" id="3.40.50.2000">
    <property type="entry name" value="Glycogen Phosphorylase B"/>
    <property type="match status" value="2"/>
</dbReference>